<sequence>MSANALKQQTQSVKRLAMHSTVACAAQATTYGKCIVASYTDVTKDIGGALPPGGLLICLPVRINMPMLGKGHGPWFGNGITVSVRGGGGGGARGWRIWFRMELKRKSRINGKSCPWATSIIFESVGILGETGNEPEGGRLLIDGWNRGIENGGTSSGRSMSTTPASDAA</sequence>
<organism evidence="1 2">
    <name type="scientific">Psilocybe cyanescens</name>
    <dbReference type="NCBI Taxonomy" id="93625"/>
    <lineage>
        <taxon>Eukaryota</taxon>
        <taxon>Fungi</taxon>
        <taxon>Dikarya</taxon>
        <taxon>Basidiomycota</taxon>
        <taxon>Agaricomycotina</taxon>
        <taxon>Agaricomycetes</taxon>
        <taxon>Agaricomycetidae</taxon>
        <taxon>Agaricales</taxon>
        <taxon>Agaricineae</taxon>
        <taxon>Strophariaceae</taxon>
        <taxon>Psilocybe</taxon>
    </lineage>
</organism>
<name>A0A409VLX2_PSICY</name>
<keyword evidence="2" id="KW-1185">Reference proteome</keyword>
<evidence type="ECO:0000313" key="1">
    <source>
        <dbReference type="EMBL" id="PPQ67275.1"/>
    </source>
</evidence>
<comment type="caution">
    <text evidence="1">The sequence shown here is derived from an EMBL/GenBank/DDBJ whole genome shotgun (WGS) entry which is preliminary data.</text>
</comment>
<evidence type="ECO:0000313" key="2">
    <source>
        <dbReference type="Proteomes" id="UP000283269"/>
    </source>
</evidence>
<gene>
    <name evidence="1" type="ORF">CVT25_005859</name>
</gene>
<protein>
    <submittedName>
        <fullName evidence="1">Uncharacterized protein</fullName>
    </submittedName>
</protein>
<dbReference type="Proteomes" id="UP000283269">
    <property type="component" value="Unassembled WGS sequence"/>
</dbReference>
<dbReference type="InParanoid" id="A0A409VLX2"/>
<dbReference type="EMBL" id="NHYD01003975">
    <property type="protein sequence ID" value="PPQ67275.1"/>
    <property type="molecule type" value="Genomic_DNA"/>
</dbReference>
<reference evidence="1 2" key="1">
    <citation type="journal article" date="2018" name="Evol. Lett.">
        <title>Horizontal gene cluster transfer increased hallucinogenic mushroom diversity.</title>
        <authorList>
            <person name="Reynolds H.T."/>
            <person name="Vijayakumar V."/>
            <person name="Gluck-Thaler E."/>
            <person name="Korotkin H.B."/>
            <person name="Matheny P.B."/>
            <person name="Slot J.C."/>
        </authorList>
    </citation>
    <scope>NUCLEOTIDE SEQUENCE [LARGE SCALE GENOMIC DNA]</scope>
    <source>
        <strain evidence="1 2">2631</strain>
    </source>
</reference>
<proteinExistence type="predicted"/>
<dbReference type="OrthoDB" id="3821113at2759"/>
<accession>A0A409VLX2</accession>
<dbReference type="AlphaFoldDB" id="A0A409VLX2"/>